<organism evidence="2 3">
    <name type="scientific">Caenorhabditis angaria</name>
    <dbReference type="NCBI Taxonomy" id="860376"/>
    <lineage>
        <taxon>Eukaryota</taxon>
        <taxon>Metazoa</taxon>
        <taxon>Ecdysozoa</taxon>
        <taxon>Nematoda</taxon>
        <taxon>Chromadorea</taxon>
        <taxon>Rhabditida</taxon>
        <taxon>Rhabditina</taxon>
        <taxon>Rhabditomorpha</taxon>
        <taxon>Rhabditoidea</taxon>
        <taxon>Rhabditidae</taxon>
        <taxon>Peloderinae</taxon>
        <taxon>Caenorhabditis</taxon>
    </lineage>
</organism>
<proteinExistence type="predicted"/>
<keyword evidence="1" id="KW-1133">Transmembrane helix</keyword>
<feature type="transmembrane region" description="Helical" evidence="1">
    <location>
        <begin position="39"/>
        <end position="62"/>
    </location>
</feature>
<sequence length="271" mass="31417">MSFDFNDSRKHTLQSVEIEDYGDDVSINDRAQQSQWGTIIFKVCVGLIFIGFATGCIIYSIITSSEYQNPTTTNASNYYPYDISQHCNEGKLTWTNRTGSENDYYTISVGIAWIQDAQRHRIYHRIGIEENDEDWEDTYYIFSNHTFVVSKHGCNRLTTGYYDFLKGLGLQNIRKLRVESFKIDEEYIKVNYYEGEPPRGTIIDGISPAIIRGYSATDQSVDYGWEYYFAQNNETMGLFKKEYWFGEMKAGQTDYAVFENIPDACYAHAEK</sequence>
<protein>
    <submittedName>
        <fullName evidence="2">Uncharacterized protein</fullName>
    </submittedName>
</protein>
<dbReference type="EMBL" id="CANHGI010000002">
    <property type="protein sequence ID" value="CAI5441045.1"/>
    <property type="molecule type" value="Genomic_DNA"/>
</dbReference>
<gene>
    <name evidence="2" type="ORF">CAMP_LOCUS3682</name>
</gene>
<evidence type="ECO:0000313" key="2">
    <source>
        <dbReference type="EMBL" id="CAI5441045.1"/>
    </source>
</evidence>
<keyword evidence="3" id="KW-1185">Reference proteome</keyword>
<keyword evidence="1" id="KW-0812">Transmembrane</keyword>
<evidence type="ECO:0000256" key="1">
    <source>
        <dbReference type="SAM" id="Phobius"/>
    </source>
</evidence>
<dbReference type="OrthoDB" id="5868009at2759"/>
<dbReference type="AlphaFoldDB" id="A0A9P1IA93"/>
<keyword evidence="1" id="KW-0472">Membrane</keyword>
<evidence type="ECO:0000313" key="3">
    <source>
        <dbReference type="Proteomes" id="UP001152747"/>
    </source>
</evidence>
<name>A0A9P1IA93_9PELO</name>
<accession>A0A9P1IA93</accession>
<dbReference type="Proteomes" id="UP001152747">
    <property type="component" value="Unassembled WGS sequence"/>
</dbReference>
<reference evidence="2" key="1">
    <citation type="submission" date="2022-11" db="EMBL/GenBank/DDBJ databases">
        <authorList>
            <person name="Kikuchi T."/>
        </authorList>
    </citation>
    <scope>NUCLEOTIDE SEQUENCE</scope>
    <source>
        <strain evidence="2">PS1010</strain>
    </source>
</reference>
<comment type="caution">
    <text evidence="2">The sequence shown here is derived from an EMBL/GenBank/DDBJ whole genome shotgun (WGS) entry which is preliminary data.</text>
</comment>